<accession>A0A1R0GNY5</accession>
<name>A0A1R0GNY5_9FUNG</name>
<protein>
    <submittedName>
        <fullName evidence="1">Uncharacterized protein</fullName>
    </submittedName>
</protein>
<dbReference type="OrthoDB" id="10528833at2759"/>
<evidence type="ECO:0000313" key="2">
    <source>
        <dbReference type="Proteomes" id="UP000187455"/>
    </source>
</evidence>
<dbReference type="Proteomes" id="UP000187455">
    <property type="component" value="Unassembled WGS sequence"/>
</dbReference>
<reference evidence="1 2" key="1">
    <citation type="journal article" date="2016" name="Mol. Biol. Evol.">
        <title>Genome-Wide Survey of Gut Fungi (Harpellales) Reveals the First Horizontally Transferred Ubiquitin Gene from a Mosquito Host.</title>
        <authorList>
            <person name="Wang Y."/>
            <person name="White M.M."/>
            <person name="Kvist S."/>
            <person name="Moncalvo J.M."/>
        </authorList>
    </citation>
    <scope>NUCLEOTIDE SEQUENCE [LARGE SCALE GENOMIC DNA]</scope>
    <source>
        <strain evidence="1 2">ALG-7-W6</strain>
    </source>
</reference>
<evidence type="ECO:0000313" key="1">
    <source>
        <dbReference type="EMBL" id="OLY78590.1"/>
    </source>
</evidence>
<keyword evidence="2" id="KW-1185">Reference proteome</keyword>
<organism evidence="1 2">
    <name type="scientific">Smittium mucronatum</name>
    <dbReference type="NCBI Taxonomy" id="133383"/>
    <lineage>
        <taxon>Eukaryota</taxon>
        <taxon>Fungi</taxon>
        <taxon>Fungi incertae sedis</taxon>
        <taxon>Zoopagomycota</taxon>
        <taxon>Kickxellomycotina</taxon>
        <taxon>Harpellomycetes</taxon>
        <taxon>Harpellales</taxon>
        <taxon>Legeriomycetaceae</taxon>
        <taxon>Smittium</taxon>
    </lineage>
</organism>
<dbReference type="EMBL" id="LSSL01006009">
    <property type="protein sequence ID" value="OLY78590.1"/>
    <property type="molecule type" value="Genomic_DNA"/>
</dbReference>
<gene>
    <name evidence="1" type="ORF">AYI68_g7357</name>
</gene>
<comment type="caution">
    <text evidence="1">The sequence shown here is derived from an EMBL/GenBank/DDBJ whole genome shotgun (WGS) entry which is preliminary data.</text>
</comment>
<dbReference type="AlphaFoldDB" id="A0A1R0GNY5"/>
<sequence length="165" mass="19347">MINTNNDHIRNYEIGDKVRIKTPKEHSNEIGDKILIGKVTERDSDRYTIVTKYGNFERKIHKKHLYSLETDENVEVSQDKISITDAFRKFSGCLYRIEIRCVFKGGCKENKCKCRKHDKKCTMFCHSDFDHICTHNPTTGYEGNIATIKKNYLSQKNYLRALKYA</sequence>
<proteinExistence type="predicted"/>